<evidence type="ECO:0000313" key="8">
    <source>
        <dbReference type="EMBL" id="KAF1967565.1"/>
    </source>
</evidence>
<dbReference type="Proteomes" id="UP000800036">
    <property type="component" value="Unassembled WGS sequence"/>
</dbReference>
<dbReference type="InterPro" id="IPR036869">
    <property type="entry name" value="J_dom_sf"/>
</dbReference>
<dbReference type="InterPro" id="IPR001623">
    <property type="entry name" value="DnaJ_domain"/>
</dbReference>
<evidence type="ECO:0000256" key="1">
    <source>
        <dbReference type="ARBA" id="ARBA00004389"/>
    </source>
</evidence>
<accession>A0A6A5URQ3</accession>
<evidence type="ECO:0000259" key="7">
    <source>
        <dbReference type="PROSITE" id="PS50076"/>
    </source>
</evidence>
<dbReference type="CDD" id="cd06257">
    <property type="entry name" value="DnaJ"/>
    <property type="match status" value="1"/>
</dbReference>
<dbReference type="PROSITE" id="PS50076">
    <property type="entry name" value="DNAJ_2"/>
    <property type="match status" value="1"/>
</dbReference>
<evidence type="ECO:0000256" key="4">
    <source>
        <dbReference type="ARBA" id="ARBA00022989"/>
    </source>
</evidence>
<feature type="region of interest" description="Disordered" evidence="6">
    <location>
        <begin position="1"/>
        <end position="29"/>
    </location>
</feature>
<dbReference type="PANTHER" id="PTHR43908">
    <property type="entry name" value="AT29763P-RELATED"/>
    <property type="match status" value="1"/>
</dbReference>
<keyword evidence="3" id="KW-0256">Endoplasmic reticulum</keyword>
<dbReference type="InterPro" id="IPR018253">
    <property type="entry name" value="DnaJ_domain_CS"/>
</dbReference>
<name>A0A6A5URQ3_9PLEO</name>
<comment type="subcellular location">
    <subcellularLocation>
        <location evidence="1">Endoplasmic reticulum membrane</location>
        <topology evidence="1">Single-pass membrane protein</topology>
    </subcellularLocation>
</comment>
<dbReference type="OrthoDB" id="1507364at2759"/>
<dbReference type="SUPFAM" id="SSF46565">
    <property type="entry name" value="Chaperone J-domain"/>
    <property type="match status" value="1"/>
</dbReference>
<feature type="compositionally biased region" description="Basic and acidic residues" evidence="6">
    <location>
        <begin position="12"/>
        <end position="25"/>
    </location>
</feature>
<feature type="region of interest" description="Disordered" evidence="6">
    <location>
        <begin position="106"/>
        <end position="151"/>
    </location>
</feature>
<evidence type="ECO:0000256" key="2">
    <source>
        <dbReference type="ARBA" id="ARBA00022692"/>
    </source>
</evidence>
<keyword evidence="2" id="KW-0812">Transmembrane</keyword>
<dbReference type="InterPro" id="IPR015399">
    <property type="entry name" value="DUF1977_DnaJ-like"/>
</dbReference>
<dbReference type="PANTHER" id="PTHR43908:SF3">
    <property type="entry name" value="AT29763P-RELATED"/>
    <property type="match status" value="1"/>
</dbReference>
<dbReference type="InterPro" id="IPR051100">
    <property type="entry name" value="DnaJ_subfamily_B/C"/>
</dbReference>
<feature type="domain" description="J" evidence="7">
    <location>
        <begin position="48"/>
        <end position="115"/>
    </location>
</feature>
<dbReference type="AlphaFoldDB" id="A0A6A5URQ3"/>
<proteinExistence type="predicted"/>
<evidence type="ECO:0000256" key="3">
    <source>
        <dbReference type="ARBA" id="ARBA00022824"/>
    </source>
</evidence>
<evidence type="ECO:0000256" key="6">
    <source>
        <dbReference type="SAM" id="MobiDB-lite"/>
    </source>
</evidence>
<keyword evidence="4" id="KW-1133">Transmembrane helix</keyword>
<dbReference type="GO" id="GO:0005789">
    <property type="term" value="C:endoplasmic reticulum membrane"/>
    <property type="evidence" value="ECO:0007669"/>
    <property type="project" value="UniProtKB-SubCell"/>
</dbReference>
<dbReference type="GO" id="GO:0071218">
    <property type="term" value="P:cellular response to misfolded protein"/>
    <property type="evidence" value="ECO:0007669"/>
    <property type="project" value="TreeGrafter"/>
</dbReference>
<dbReference type="GO" id="GO:0030544">
    <property type="term" value="F:Hsp70 protein binding"/>
    <property type="evidence" value="ECO:0007669"/>
    <property type="project" value="TreeGrafter"/>
</dbReference>
<evidence type="ECO:0000313" key="9">
    <source>
        <dbReference type="Proteomes" id="UP000800036"/>
    </source>
</evidence>
<dbReference type="Gene3D" id="1.10.287.110">
    <property type="entry name" value="DnaJ domain"/>
    <property type="match status" value="1"/>
</dbReference>
<gene>
    <name evidence="8" type="ORF">BU23DRAFT_559217</name>
</gene>
<dbReference type="PRINTS" id="PR00625">
    <property type="entry name" value="JDOMAIN"/>
</dbReference>
<feature type="region of interest" description="Disordered" evidence="6">
    <location>
        <begin position="202"/>
        <end position="227"/>
    </location>
</feature>
<keyword evidence="5" id="KW-0472">Membrane</keyword>
<evidence type="ECO:0000256" key="5">
    <source>
        <dbReference type="ARBA" id="ARBA00023136"/>
    </source>
</evidence>
<protein>
    <submittedName>
        <fullName evidence="8">DnaJ-domain-containing protein</fullName>
    </submittedName>
</protein>
<reference evidence="8" key="1">
    <citation type="journal article" date="2020" name="Stud. Mycol.">
        <title>101 Dothideomycetes genomes: a test case for predicting lifestyles and emergence of pathogens.</title>
        <authorList>
            <person name="Haridas S."/>
            <person name="Albert R."/>
            <person name="Binder M."/>
            <person name="Bloem J."/>
            <person name="Labutti K."/>
            <person name="Salamov A."/>
            <person name="Andreopoulos B."/>
            <person name="Baker S."/>
            <person name="Barry K."/>
            <person name="Bills G."/>
            <person name="Bluhm B."/>
            <person name="Cannon C."/>
            <person name="Castanera R."/>
            <person name="Culley D."/>
            <person name="Daum C."/>
            <person name="Ezra D."/>
            <person name="Gonzalez J."/>
            <person name="Henrissat B."/>
            <person name="Kuo A."/>
            <person name="Liang C."/>
            <person name="Lipzen A."/>
            <person name="Lutzoni F."/>
            <person name="Magnuson J."/>
            <person name="Mondo S."/>
            <person name="Nolan M."/>
            <person name="Ohm R."/>
            <person name="Pangilinan J."/>
            <person name="Park H.-J."/>
            <person name="Ramirez L."/>
            <person name="Alfaro M."/>
            <person name="Sun H."/>
            <person name="Tritt A."/>
            <person name="Yoshinaga Y."/>
            <person name="Zwiers L.-H."/>
            <person name="Turgeon B."/>
            <person name="Goodwin S."/>
            <person name="Spatafora J."/>
            <person name="Crous P."/>
            <person name="Grigoriev I."/>
        </authorList>
    </citation>
    <scope>NUCLEOTIDE SEQUENCE</scope>
    <source>
        <strain evidence="8">CBS 107.79</strain>
    </source>
</reference>
<dbReference type="PROSITE" id="PS00636">
    <property type="entry name" value="DNAJ_1"/>
    <property type="match status" value="1"/>
</dbReference>
<dbReference type="Pfam" id="PF00226">
    <property type="entry name" value="DnaJ"/>
    <property type="match status" value="1"/>
</dbReference>
<dbReference type="Pfam" id="PF09320">
    <property type="entry name" value="DUF1977"/>
    <property type="match status" value="1"/>
</dbReference>
<keyword evidence="9" id="KW-1185">Reference proteome</keyword>
<organism evidence="8 9">
    <name type="scientific">Bimuria novae-zelandiae CBS 107.79</name>
    <dbReference type="NCBI Taxonomy" id="1447943"/>
    <lineage>
        <taxon>Eukaryota</taxon>
        <taxon>Fungi</taxon>
        <taxon>Dikarya</taxon>
        <taxon>Ascomycota</taxon>
        <taxon>Pezizomycotina</taxon>
        <taxon>Dothideomycetes</taxon>
        <taxon>Pleosporomycetidae</taxon>
        <taxon>Pleosporales</taxon>
        <taxon>Massarineae</taxon>
        <taxon>Didymosphaeriaceae</taxon>
        <taxon>Bimuria</taxon>
    </lineage>
</organism>
<dbReference type="FunFam" id="1.10.287.110:FF:000069">
    <property type="entry name" value="ER associated DnaJ chaperone"/>
    <property type="match status" value="1"/>
</dbReference>
<dbReference type="EMBL" id="ML976730">
    <property type="protein sequence ID" value="KAF1967565.1"/>
    <property type="molecule type" value="Genomic_DNA"/>
</dbReference>
<dbReference type="SMART" id="SM00271">
    <property type="entry name" value="DnaJ"/>
    <property type="match status" value="1"/>
</dbReference>
<sequence>MSAKASGSDARPNGDAKHRQHHDGSSGRAYTVEQKAAVIRIKRCAPTAFYEILGLEEVKTTCSEGEIKKAYRKLSLLTHPDKNGYEGADEAFKMVSRAFQVLSDPDKKKKYDQFGGDPDARFQPPPSSGASPFANFSRGGGGGPGGPMFEEEISPEEMFRQFFGGGGPFGGPFGGNGGNGGGIFNTGPGLFFNLGGGPGIRVHQFGGARPRRRPDTAQPAGSDPAPSLSSTLSSLLPLFLLFFLPLLSSLFGGDSTPKGPSIVLDGPRGAQTHHVTSENLKVPYWVNKRDFEGLSKKEQKNLHKTAETRFIQVTNSRCDTEKYRRSQAEQDAYGWFGPDKDKLAAARSMPMPNCKKMREMGFQVY</sequence>